<feature type="domain" description="RRM" evidence="3">
    <location>
        <begin position="16"/>
        <end position="98"/>
    </location>
</feature>
<reference evidence="4 5" key="1">
    <citation type="submission" date="2014-04" db="EMBL/GenBank/DDBJ databases">
        <title>Evolutionary Origins and Diversification of the Mycorrhizal Mutualists.</title>
        <authorList>
            <consortium name="DOE Joint Genome Institute"/>
            <consortium name="Mycorrhizal Genomics Consortium"/>
            <person name="Kohler A."/>
            <person name="Kuo A."/>
            <person name="Nagy L.G."/>
            <person name="Floudas D."/>
            <person name="Copeland A."/>
            <person name="Barry K.W."/>
            <person name="Cichocki N."/>
            <person name="Veneault-Fourrey C."/>
            <person name="LaButti K."/>
            <person name="Lindquist E.A."/>
            <person name="Lipzen A."/>
            <person name="Lundell T."/>
            <person name="Morin E."/>
            <person name="Murat C."/>
            <person name="Riley R."/>
            <person name="Ohm R."/>
            <person name="Sun H."/>
            <person name="Tunlid A."/>
            <person name="Henrissat B."/>
            <person name="Grigoriev I.V."/>
            <person name="Hibbett D.S."/>
            <person name="Martin F."/>
        </authorList>
    </citation>
    <scope>NUCLEOTIDE SEQUENCE [LARGE SCALE GENOMIC DNA]</scope>
    <source>
        <strain evidence="4 5">Koide BX008</strain>
    </source>
</reference>
<dbReference type="Gene3D" id="3.30.70.330">
    <property type="match status" value="1"/>
</dbReference>
<dbReference type="Pfam" id="PF00076">
    <property type="entry name" value="RRM_1"/>
    <property type="match status" value="1"/>
</dbReference>
<keyword evidence="1" id="KW-0694">RNA-binding</keyword>
<keyword evidence="5" id="KW-1185">Reference proteome</keyword>
<organism evidence="4 5">
    <name type="scientific">Amanita muscaria (strain Koide BX008)</name>
    <dbReference type="NCBI Taxonomy" id="946122"/>
    <lineage>
        <taxon>Eukaryota</taxon>
        <taxon>Fungi</taxon>
        <taxon>Dikarya</taxon>
        <taxon>Basidiomycota</taxon>
        <taxon>Agaricomycotina</taxon>
        <taxon>Agaricomycetes</taxon>
        <taxon>Agaricomycetidae</taxon>
        <taxon>Agaricales</taxon>
        <taxon>Pluteineae</taxon>
        <taxon>Amanitaceae</taxon>
        <taxon>Amanita</taxon>
    </lineage>
</organism>
<proteinExistence type="predicted"/>
<name>A0A0C2S4K9_AMAMK</name>
<feature type="compositionally biased region" description="Low complexity" evidence="2">
    <location>
        <begin position="373"/>
        <end position="396"/>
    </location>
</feature>
<dbReference type="OrthoDB" id="271725at2759"/>
<dbReference type="EMBL" id="KN818363">
    <property type="protein sequence ID" value="KIL57630.1"/>
    <property type="molecule type" value="Genomic_DNA"/>
</dbReference>
<feature type="region of interest" description="Disordered" evidence="2">
    <location>
        <begin position="508"/>
        <end position="532"/>
    </location>
</feature>
<dbReference type="InterPro" id="IPR035979">
    <property type="entry name" value="RBD_domain_sf"/>
</dbReference>
<feature type="compositionally biased region" description="Polar residues" evidence="2">
    <location>
        <begin position="515"/>
        <end position="532"/>
    </location>
</feature>
<dbReference type="PROSITE" id="PS50102">
    <property type="entry name" value="RRM"/>
    <property type="match status" value="1"/>
</dbReference>
<dbReference type="Proteomes" id="UP000054549">
    <property type="component" value="Unassembled WGS sequence"/>
</dbReference>
<feature type="compositionally biased region" description="Basic and acidic residues" evidence="2">
    <location>
        <begin position="463"/>
        <end position="475"/>
    </location>
</feature>
<accession>A0A0C2S4K9</accession>
<dbReference type="InterPro" id="IPR000504">
    <property type="entry name" value="RRM_dom"/>
</dbReference>
<evidence type="ECO:0000259" key="3">
    <source>
        <dbReference type="PROSITE" id="PS50102"/>
    </source>
</evidence>
<dbReference type="AlphaFoldDB" id="A0A0C2S4K9"/>
<evidence type="ECO:0000256" key="2">
    <source>
        <dbReference type="SAM" id="MobiDB-lite"/>
    </source>
</evidence>
<feature type="compositionally biased region" description="Polar residues" evidence="2">
    <location>
        <begin position="398"/>
        <end position="413"/>
    </location>
</feature>
<evidence type="ECO:0000313" key="4">
    <source>
        <dbReference type="EMBL" id="KIL57630.1"/>
    </source>
</evidence>
<gene>
    <name evidence="4" type="ORF">M378DRAFT_378564</name>
</gene>
<dbReference type="InParanoid" id="A0A0C2S4K9"/>
<feature type="compositionally biased region" description="Polar residues" evidence="2">
    <location>
        <begin position="476"/>
        <end position="487"/>
    </location>
</feature>
<protein>
    <recommendedName>
        <fullName evidence="3">RRM domain-containing protein</fullName>
    </recommendedName>
</protein>
<dbReference type="SMART" id="SM00360">
    <property type="entry name" value="RRM"/>
    <property type="match status" value="1"/>
</dbReference>
<dbReference type="GO" id="GO:0003723">
    <property type="term" value="F:RNA binding"/>
    <property type="evidence" value="ECO:0007669"/>
    <property type="project" value="UniProtKB-UniRule"/>
</dbReference>
<feature type="region of interest" description="Disordered" evidence="2">
    <location>
        <begin position="353"/>
        <end position="431"/>
    </location>
</feature>
<evidence type="ECO:0000256" key="1">
    <source>
        <dbReference type="PROSITE-ProRule" id="PRU00176"/>
    </source>
</evidence>
<dbReference type="HOGENOM" id="CLU_443522_0_0_1"/>
<feature type="compositionally biased region" description="Polar residues" evidence="2">
    <location>
        <begin position="420"/>
        <end position="431"/>
    </location>
</feature>
<dbReference type="InterPro" id="IPR012677">
    <property type="entry name" value="Nucleotide-bd_a/b_plait_sf"/>
</dbReference>
<evidence type="ECO:0000313" key="5">
    <source>
        <dbReference type="Proteomes" id="UP000054549"/>
    </source>
</evidence>
<dbReference type="SUPFAM" id="SSF54928">
    <property type="entry name" value="RNA-binding domain, RBD"/>
    <property type="match status" value="1"/>
</dbReference>
<sequence>MSFKEKMENLHDPTSTNLYMEGLPLSIDEATLSALVSPHRISSSRFFQTRLSNPPRIIAFVRLETRVGAEEVIERLHGRMVRGWNDAGSRISVRFADTAEQRELRRTERANKDGEPSPSRLTIAQAALLNMRGQDLRQRHTPMLPSHQSLPDRLGRLDHALYTDFVPSTRRSPTGLTVDFPPDAEYISPGMRRSVSSPYPHPLSLQHIDSSHKVDPSVLTLLDSLRGSRPFPGGDYAAREHELQYNIGPRVSHRSSQILEDLGYTTQQYPLRNGYTPTEEYIMRAHAESAAQRRRPPPLDLYRRRRDNEANITMGVRGHRAPITLQPKVFVQSDEFQASAVTNELRSRAEQLEICPETTLRPPQANARVPRDSVQSKQSLQPQVQQSVQSSEAHQVGHTRSSTLPHRSTFPNQHQRHYQHNSMSVASATSGAHSQDAISAILNSINQNSSISTSRNKAIHHDTADDHATNDHKEISQLTNSNRLSYDNTKGSARLEYRNARLVRDSSAGIEVEQPSPSLTSPALTYSSQTPSTLSPVTPFVGSFASQEGFEQSGVEVKRAKVKQ</sequence>
<feature type="region of interest" description="Disordered" evidence="2">
    <location>
        <begin position="463"/>
        <end position="487"/>
    </location>
</feature>